<dbReference type="InterPro" id="IPR002156">
    <property type="entry name" value="RNaseH_domain"/>
</dbReference>
<evidence type="ECO:0000259" key="1">
    <source>
        <dbReference type="Pfam" id="PF13456"/>
    </source>
</evidence>
<accession>A0ABD2ZUE0</accession>
<proteinExistence type="predicted"/>
<dbReference type="Proteomes" id="UP001630127">
    <property type="component" value="Unassembled WGS sequence"/>
</dbReference>
<reference evidence="2 3" key="1">
    <citation type="submission" date="2024-11" db="EMBL/GenBank/DDBJ databases">
        <title>A near-complete genome assembly of Cinchona calisaya.</title>
        <authorList>
            <person name="Lian D.C."/>
            <person name="Zhao X.W."/>
            <person name="Wei L."/>
        </authorList>
    </citation>
    <scope>NUCLEOTIDE SEQUENCE [LARGE SCALE GENOMIC DNA]</scope>
    <source>
        <tissue evidence="2">Nenye</tissue>
    </source>
</reference>
<organism evidence="2 3">
    <name type="scientific">Cinchona calisaya</name>
    <dbReference type="NCBI Taxonomy" id="153742"/>
    <lineage>
        <taxon>Eukaryota</taxon>
        <taxon>Viridiplantae</taxon>
        <taxon>Streptophyta</taxon>
        <taxon>Embryophyta</taxon>
        <taxon>Tracheophyta</taxon>
        <taxon>Spermatophyta</taxon>
        <taxon>Magnoliopsida</taxon>
        <taxon>eudicotyledons</taxon>
        <taxon>Gunneridae</taxon>
        <taxon>Pentapetalae</taxon>
        <taxon>asterids</taxon>
        <taxon>lamiids</taxon>
        <taxon>Gentianales</taxon>
        <taxon>Rubiaceae</taxon>
        <taxon>Cinchonoideae</taxon>
        <taxon>Cinchoneae</taxon>
        <taxon>Cinchona</taxon>
    </lineage>
</organism>
<dbReference type="Pfam" id="PF13456">
    <property type="entry name" value="RVT_3"/>
    <property type="match status" value="1"/>
</dbReference>
<dbReference type="AlphaFoldDB" id="A0ABD2ZUE0"/>
<feature type="domain" description="RNase H type-1" evidence="1">
    <location>
        <begin position="8"/>
        <end position="82"/>
    </location>
</feature>
<evidence type="ECO:0000313" key="3">
    <source>
        <dbReference type="Proteomes" id="UP001630127"/>
    </source>
</evidence>
<sequence>MVWATNEEKKSSSDQVVLEAVRLTLIRALEKGWRRIQVQIGDRQWAERFNKREENHATLSVILEDIQNLQELFLCCSFSHRNKYNGDICCLEASFSNSIVKEIEWEEFFPIRVANAAKMDMDSYLKY</sequence>
<keyword evidence="3" id="KW-1185">Reference proteome</keyword>
<dbReference type="EMBL" id="JBJUIK010000007">
    <property type="protein sequence ID" value="KAL3523034.1"/>
    <property type="molecule type" value="Genomic_DNA"/>
</dbReference>
<gene>
    <name evidence="2" type="ORF">ACH5RR_015868</name>
</gene>
<comment type="caution">
    <text evidence="2">The sequence shown here is derived from an EMBL/GenBank/DDBJ whole genome shotgun (WGS) entry which is preliminary data.</text>
</comment>
<evidence type="ECO:0000313" key="2">
    <source>
        <dbReference type="EMBL" id="KAL3523034.1"/>
    </source>
</evidence>
<protein>
    <recommendedName>
        <fullName evidence="1">RNase H type-1 domain-containing protein</fullName>
    </recommendedName>
</protein>
<name>A0ABD2ZUE0_9GENT</name>